<dbReference type="SUPFAM" id="SSF51445">
    <property type="entry name" value="(Trans)glycosidases"/>
    <property type="match status" value="3"/>
</dbReference>
<reference evidence="6 7" key="1">
    <citation type="journal article" date="2007" name="Science">
        <title>Sea anemone genome reveals ancestral eumetazoan gene repertoire and genomic organization.</title>
        <authorList>
            <person name="Putnam N.H."/>
            <person name="Srivastava M."/>
            <person name="Hellsten U."/>
            <person name="Dirks B."/>
            <person name="Chapman J."/>
            <person name="Salamov A."/>
            <person name="Terry A."/>
            <person name="Shapiro H."/>
            <person name="Lindquist E."/>
            <person name="Kapitonov V.V."/>
            <person name="Jurka J."/>
            <person name="Genikhovich G."/>
            <person name="Grigoriev I.V."/>
            <person name="Lucas S.M."/>
            <person name="Steele R.E."/>
            <person name="Finnerty J.R."/>
            <person name="Technau U."/>
            <person name="Martindale M.Q."/>
            <person name="Rokhsar D.S."/>
        </authorList>
    </citation>
    <scope>NUCLEOTIDE SEQUENCE [LARGE SCALE GENOMIC DNA]</scope>
    <source>
        <strain evidence="7">CH2 X CH6</strain>
    </source>
</reference>
<name>A7STC8_NEMVE</name>
<evidence type="ECO:0000313" key="7">
    <source>
        <dbReference type="Proteomes" id="UP000001593"/>
    </source>
</evidence>
<sequence length="1070" mass="121919">MTLFLALVLCFASLSSAAADSPIYPKEYQSIIGHGFATNWFKTPELLLKYHQRNIQDVLEKGFRNLRLRSRADLYEAPYNNTQFSWFLGNLTIVVDDCIKVGVVPIISWVHHKAEAFATEQDRINYITWWKAVASTLKNKSYTLGFNLFTELGLDGCGNNCSGSLRENTTKYNEWTKEVTREIRETGGKNGKRILILASPEKTGKGLHKIDKRIYENDAFMMAEWHIYASGPNKESGGAKYWTGDGIPEGRANVQKFLEEGIDFTKKSKVLTYLGAWMPTDNKDGSLTQTEVINFGRYFAGELKKAKIPWSLNVLDSYYDTEKCEWLTDIQDIKGRKLNMSLVLENILDVMQSNVTQPTADSPIYPKEYQSIIGHGFATNWFKTPELLLKYHQRNIQDVLEKGFRNLRLRSRADLYEAPYNNTQFSWFLGNLTIVVDDCIKVGVVPIISWVHHKAEAFATEQDRINYITWWKAVASTLKNKSYTLGFNLFTELGLDGCGNNCSGSLRENTTKYNEWTKEVTREIRETGGKNGKRILILASPEKTGKGLHKIDKRIYENDAFMMAEWHTYASGPNKESGGAKYWTGDGIPEGRANVQKFLEEGIDFTKKSKVLTYLGAWMPTDNKDGSLTQTEVINFGRYFAGELKKAKIPWSLNVLDSYYDTEKCEWLTDIQDIKGRKLNMSLVLENILDVMQSNVTQPTMDSPIYPKGYQSIIGHGFATNWFKTPELLLKYHQRNIQDVFEKGFRNLRLRSRADLYEAPYNNTKFSWFLGNLTIVVDDCIKVGVAPIISWVHHKAEAFATEQDRINYITWWKAVASTLKNKSYTLGFNLFTELGLDGCGNNCSGSLRENTTKYNEWTKEVTREIRETGGKNGKRILILASPEKTGKGLHKIDKRIYENDAFMMAEWHTYASGPNKESGGAKYWTGDGIPEGRANVQKFLEDGIDFTKKSKVLTYLGAWMPTDNKDGSLTQTEVINFGRYFVGELKKAKIPWSLNVLDSYYDTEKCEWLTDIQDIKGRKLNMSLVLENILDVMQSNVTQPSNGASRNAQALSTVLFSCFVFVFCCSLRLK</sequence>
<dbReference type="InterPro" id="IPR050386">
    <property type="entry name" value="Glycosyl_hydrolase_5"/>
</dbReference>
<keyword evidence="7" id="KW-1185">Reference proteome</keyword>
<evidence type="ECO:0000256" key="3">
    <source>
        <dbReference type="ARBA" id="ARBA00023295"/>
    </source>
</evidence>
<gene>
    <name evidence="6" type="ORF">NEMVEDRAFT_v1g247291</name>
</gene>
<keyword evidence="5" id="KW-0732">Signal</keyword>
<dbReference type="OMA" id="RINYITW"/>
<dbReference type="GO" id="GO:0004338">
    <property type="term" value="F:glucan exo-1,3-beta-glucosidase activity"/>
    <property type="evidence" value="ECO:0000318"/>
    <property type="project" value="GO_Central"/>
</dbReference>
<proteinExistence type="predicted"/>
<dbReference type="PANTHER" id="PTHR31297">
    <property type="entry name" value="GLUCAN ENDO-1,6-BETA-GLUCOSIDASE B"/>
    <property type="match status" value="1"/>
</dbReference>
<accession>A7STC8</accession>
<protein>
    <recommendedName>
        <fullName evidence="8">Glycoside hydrolase family 5 domain-containing protein</fullName>
    </recommendedName>
</protein>
<evidence type="ECO:0000256" key="2">
    <source>
        <dbReference type="ARBA" id="ARBA00023277"/>
    </source>
</evidence>
<keyword evidence="3" id="KW-0326">Glycosidase</keyword>
<dbReference type="Gene3D" id="3.20.20.80">
    <property type="entry name" value="Glycosidases"/>
    <property type="match status" value="3"/>
</dbReference>
<dbReference type="HOGENOM" id="CLU_287759_0_0_1"/>
<dbReference type="Proteomes" id="UP000001593">
    <property type="component" value="Unassembled WGS sequence"/>
</dbReference>
<dbReference type="eggNOG" id="ENOG502SH4B">
    <property type="taxonomic scope" value="Eukaryota"/>
</dbReference>
<evidence type="ECO:0000256" key="5">
    <source>
        <dbReference type="SAM" id="SignalP"/>
    </source>
</evidence>
<dbReference type="InParanoid" id="A7STC8"/>
<organism evidence="6 7">
    <name type="scientific">Nematostella vectensis</name>
    <name type="common">Starlet sea anemone</name>
    <dbReference type="NCBI Taxonomy" id="45351"/>
    <lineage>
        <taxon>Eukaryota</taxon>
        <taxon>Metazoa</taxon>
        <taxon>Cnidaria</taxon>
        <taxon>Anthozoa</taxon>
        <taxon>Hexacorallia</taxon>
        <taxon>Actiniaria</taxon>
        <taxon>Edwardsiidae</taxon>
        <taxon>Nematostella</taxon>
    </lineage>
</organism>
<dbReference type="GO" id="GO:0009251">
    <property type="term" value="P:glucan catabolic process"/>
    <property type="evidence" value="ECO:0000318"/>
    <property type="project" value="GO_Central"/>
</dbReference>
<evidence type="ECO:0008006" key="8">
    <source>
        <dbReference type="Google" id="ProtNLM"/>
    </source>
</evidence>
<evidence type="ECO:0000313" key="6">
    <source>
        <dbReference type="EMBL" id="EDO33024.1"/>
    </source>
</evidence>
<dbReference type="EMBL" id="DS469794">
    <property type="protein sequence ID" value="EDO33024.1"/>
    <property type="molecule type" value="Genomic_DNA"/>
</dbReference>
<dbReference type="AlphaFoldDB" id="A7STC8"/>
<dbReference type="InterPro" id="IPR017853">
    <property type="entry name" value="GH"/>
</dbReference>
<evidence type="ECO:0000256" key="4">
    <source>
        <dbReference type="ARBA" id="ARBA00023326"/>
    </source>
</evidence>
<keyword evidence="2" id="KW-0119">Carbohydrate metabolism</keyword>
<feature type="signal peptide" evidence="5">
    <location>
        <begin position="1"/>
        <end position="19"/>
    </location>
</feature>
<feature type="chain" id="PRO_5002715481" description="Glycoside hydrolase family 5 domain-containing protein" evidence="5">
    <location>
        <begin position="20"/>
        <end position="1070"/>
    </location>
</feature>
<keyword evidence="1" id="KW-0378">Hydrolase</keyword>
<evidence type="ECO:0000256" key="1">
    <source>
        <dbReference type="ARBA" id="ARBA00022801"/>
    </source>
</evidence>
<dbReference type="PANTHER" id="PTHR31297:SF41">
    <property type="entry name" value="ENDOGLUCANASE, PUTATIVE (AFU_ORTHOLOGUE AFUA_5G01830)-RELATED"/>
    <property type="match status" value="1"/>
</dbReference>
<keyword evidence="4" id="KW-0624">Polysaccharide degradation</keyword>